<dbReference type="PROSITE" id="PS50112">
    <property type="entry name" value="PAS"/>
    <property type="match status" value="3"/>
</dbReference>
<dbReference type="InterPro" id="IPR000014">
    <property type="entry name" value="PAS"/>
</dbReference>
<dbReference type="InterPro" id="IPR003661">
    <property type="entry name" value="HisK_dim/P_dom"/>
</dbReference>
<dbReference type="FunFam" id="1.10.287.130:FF:000004">
    <property type="entry name" value="Ethylene receptor 1"/>
    <property type="match status" value="1"/>
</dbReference>
<evidence type="ECO:0000256" key="11">
    <source>
        <dbReference type="ARBA" id="ARBA00023012"/>
    </source>
</evidence>
<dbReference type="Pfam" id="PF02518">
    <property type="entry name" value="HATPase_c"/>
    <property type="match status" value="1"/>
</dbReference>
<dbReference type="PROSITE" id="PS50110">
    <property type="entry name" value="RESPONSE_REGULATORY"/>
    <property type="match status" value="1"/>
</dbReference>
<dbReference type="SUPFAM" id="SSF55874">
    <property type="entry name" value="ATPase domain of HSP90 chaperone/DNA topoisomerase II/histidine kinase"/>
    <property type="match status" value="1"/>
</dbReference>
<evidence type="ECO:0000256" key="4">
    <source>
        <dbReference type="ARBA" id="ARBA00022553"/>
    </source>
</evidence>
<dbReference type="InterPro" id="IPR001789">
    <property type="entry name" value="Sig_transdc_resp-reg_receiver"/>
</dbReference>
<feature type="domain" description="PAS" evidence="16">
    <location>
        <begin position="287"/>
        <end position="331"/>
    </location>
</feature>
<evidence type="ECO:0000259" key="15">
    <source>
        <dbReference type="PROSITE" id="PS50110"/>
    </source>
</evidence>
<dbReference type="InterPro" id="IPR013655">
    <property type="entry name" value="PAS_fold_3"/>
</dbReference>
<dbReference type="PANTHER" id="PTHR43047">
    <property type="entry name" value="TWO-COMPONENT HISTIDINE PROTEIN KINASE"/>
    <property type="match status" value="1"/>
</dbReference>
<dbReference type="EMBL" id="VFPT01000001">
    <property type="protein sequence ID" value="TQM94028.1"/>
    <property type="molecule type" value="Genomic_DNA"/>
</dbReference>
<dbReference type="InterPro" id="IPR035965">
    <property type="entry name" value="PAS-like_dom_sf"/>
</dbReference>
<feature type="domain" description="PAC" evidence="17">
    <location>
        <begin position="367"/>
        <end position="418"/>
    </location>
</feature>
<protein>
    <recommendedName>
        <fullName evidence="3">histidine kinase</fullName>
        <ecNumber evidence="3">2.7.13.3</ecNumber>
    </recommendedName>
</protein>
<dbReference type="InterPro" id="IPR005467">
    <property type="entry name" value="His_kinase_dom"/>
</dbReference>
<keyword evidence="8" id="KW-0418">Kinase</keyword>
<evidence type="ECO:0000313" key="19">
    <source>
        <dbReference type="Proteomes" id="UP000320582"/>
    </source>
</evidence>
<dbReference type="PROSITE" id="PS50109">
    <property type="entry name" value="HIS_KIN"/>
    <property type="match status" value="1"/>
</dbReference>
<comment type="caution">
    <text evidence="18">The sequence shown here is derived from an EMBL/GenBank/DDBJ whole genome shotgun (WGS) entry which is preliminary data.</text>
</comment>
<comment type="catalytic activity">
    <reaction evidence="1">
        <text>ATP + protein L-histidine = ADP + protein N-phospho-L-histidine.</text>
        <dbReference type="EC" id="2.7.13.3"/>
    </reaction>
</comment>
<dbReference type="SUPFAM" id="SSF55785">
    <property type="entry name" value="PYP-like sensor domain (PAS domain)"/>
    <property type="match status" value="3"/>
</dbReference>
<keyword evidence="4 13" id="KW-0597">Phosphoprotein</keyword>
<dbReference type="InterPro" id="IPR001610">
    <property type="entry name" value="PAC"/>
</dbReference>
<sequence length="796" mass="87416">MAAGRWLRVIEHATPDGGRVAMEVDITELKEAERRQADIIHGAQAGTWEWNLVTGVNLVNPRWAEMVGYTLSELGTNDIQVWRRLVHPDDLAAAEAKLAQVFSREIDRFEYELRMRHKQGHWVWVLSRGRVARWSPEGAPEIMAGVHIDITALKRVEERLEQIIDAASAGTWEYDLATGAQHVNDRWAEMLGYSRAELSDSPDFGFRALLHPSDSAMLNQQQRDAVLMGCDSFGNEIRMRHKQGHWVWILSRGRVIARDDRGAARKLAGIHLDITERKHLESQLVVERDYLSRLMDTSASGIAALDAQGRIIFANREAERILGRSAREMQGMTYDVANWKIEALDGGPFDTNDLPFARAITEQQIVRNVRFSIIRPDGMRRVLSVNAAPISTEGLEVRVVVSISDITEQAAAENELRVAARQAEAANRAKSHFLANMSHEIRTPLNGVLGMAQILEGELNEPAHKHMLGIIRDSGQTLLSILNDLLDMSKIEAGKLILEEVAFAPVDILTRVESMHKLAAVEKGLSFDLRLGKDAHLPRCGDPNRLSQILHNLVSNAVKFTEHGGVTVTLSASCEDSVDISVQDTGIGMTPEQQTRMFDDFEQADGTVTRRFGGTGLGMAIVRRLIGLMEGEITVESALGRGTTVHIALPLSRASHSSEKDPATVTRALTGMRVLIADDNATNLLILKTMLSSLGVTSVSVSDGRAAVEAWEPGRFDAILLDISMPELDGISALAQIRARADAQGVAMTPALAVSANAMTHQVAEYIAAGFTSHIAKPFKRADLEAGLSAIALQRA</sequence>
<dbReference type="PROSITE" id="PS50113">
    <property type="entry name" value="PAC"/>
    <property type="match status" value="3"/>
</dbReference>
<dbReference type="InterPro" id="IPR036097">
    <property type="entry name" value="HisK_dim/P_sf"/>
</dbReference>
<proteinExistence type="predicted"/>
<dbReference type="CDD" id="cd16922">
    <property type="entry name" value="HATPase_EvgS-ArcB-TorS-like"/>
    <property type="match status" value="1"/>
</dbReference>
<dbReference type="Pfam" id="PF08448">
    <property type="entry name" value="PAS_4"/>
    <property type="match status" value="1"/>
</dbReference>
<dbReference type="SUPFAM" id="SSF52172">
    <property type="entry name" value="CheY-like"/>
    <property type="match status" value="1"/>
</dbReference>
<dbReference type="CDD" id="cd00130">
    <property type="entry name" value="PAS"/>
    <property type="match status" value="3"/>
</dbReference>
<dbReference type="SMART" id="SM00091">
    <property type="entry name" value="PAS"/>
    <property type="match status" value="3"/>
</dbReference>
<dbReference type="Gene3D" id="3.30.565.10">
    <property type="entry name" value="Histidine kinase-like ATPase, C-terminal domain"/>
    <property type="match status" value="1"/>
</dbReference>
<dbReference type="CDD" id="cd17546">
    <property type="entry name" value="REC_hyHK_CKI1_RcsC-like"/>
    <property type="match status" value="1"/>
</dbReference>
<dbReference type="SMART" id="SM00448">
    <property type="entry name" value="REC"/>
    <property type="match status" value="1"/>
</dbReference>
<evidence type="ECO:0000256" key="13">
    <source>
        <dbReference type="PROSITE-ProRule" id="PRU00169"/>
    </source>
</evidence>
<evidence type="ECO:0000256" key="5">
    <source>
        <dbReference type="ARBA" id="ARBA00022679"/>
    </source>
</evidence>
<keyword evidence="19" id="KW-1185">Reference proteome</keyword>
<feature type="domain" description="Response regulatory" evidence="15">
    <location>
        <begin position="673"/>
        <end position="792"/>
    </location>
</feature>
<comment type="subcellular location">
    <subcellularLocation>
        <location evidence="2">Membrane</location>
    </subcellularLocation>
</comment>
<dbReference type="CDD" id="cd00082">
    <property type="entry name" value="HisKA"/>
    <property type="match status" value="1"/>
</dbReference>
<dbReference type="SMART" id="SM00387">
    <property type="entry name" value="HATPase_c"/>
    <property type="match status" value="1"/>
</dbReference>
<evidence type="ECO:0000259" key="17">
    <source>
        <dbReference type="PROSITE" id="PS50113"/>
    </source>
</evidence>
<feature type="domain" description="PAS" evidence="16">
    <location>
        <begin position="32"/>
        <end position="105"/>
    </location>
</feature>
<keyword evidence="11" id="KW-0902">Two-component regulatory system</keyword>
<dbReference type="Gene3D" id="3.40.50.2300">
    <property type="match status" value="1"/>
</dbReference>
<dbReference type="InterPro" id="IPR000700">
    <property type="entry name" value="PAS-assoc_C"/>
</dbReference>
<keyword evidence="7" id="KW-0547">Nucleotide-binding</keyword>
<dbReference type="Proteomes" id="UP000320582">
    <property type="component" value="Unassembled WGS sequence"/>
</dbReference>
<keyword evidence="6" id="KW-0812">Transmembrane</keyword>
<dbReference type="SUPFAM" id="SSF47384">
    <property type="entry name" value="Homodimeric domain of signal transducing histidine kinase"/>
    <property type="match status" value="1"/>
</dbReference>
<dbReference type="GO" id="GO:0016020">
    <property type="term" value="C:membrane"/>
    <property type="evidence" value="ECO:0007669"/>
    <property type="project" value="UniProtKB-SubCell"/>
</dbReference>
<dbReference type="InterPro" id="IPR036890">
    <property type="entry name" value="HATPase_C_sf"/>
</dbReference>
<dbReference type="PRINTS" id="PR00344">
    <property type="entry name" value="BCTRLSENSOR"/>
</dbReference>
<dbReference type="EC" id="2.7.13.3" evidence="3"/>
<evidence type="ECO:0000256" key="7">
    <source>
        <dbReference type="ARBA" id="ARBA00022741"/>
    </source>
</evidence>
<keyword evidence="12" id="KW-0472">Membrane</keyword>
<evidence type="ECO:0000256" key="6">
    <source>
        <dbReference type="ARBA" id="ARBA00022692"/>
    </source>
</evidence>
<dbReference type="GO" id="GO:0000155">
    <property type="term" value="F:phosphorelay sensor kinase activity"/>
    <property type="evidence" value="ECO:0007669"/>
    <property type="project" value="InterPro"/>
</dbReference>
<organism evidence="18 19">
    <name type="scientific">Roseinatronobacter monicus</name>
    <dbReference type="NCBI Taxonomy" id="393481"/>
    <lineage>
        <taxon>Bacteria</taxon>
        <taxon>Pseudomonadati</taxon>
        <taxon>Pseudomonadota</taxon>
        <taxon>Alphaproteobacteria</taxon>
        <taxon>Rhodobacterales</taxon>
        <taxon>Paracoccaceae</taxon>
        <taxon>Roseinatronobacter</taxon>
    </lineage>
</organism>
<dbReference type="InterPro" id="IPR004358">
    <property type="entry name" value="Sig_transdc_His_kin-like_C"/>
</dbReference>
<evidence type="ECO:0000256" key="8">
    <source>
        <dbReference type="ARBA" id="ARBA00022777"/>
    </source>
</evidence>
<dbReference type="InterPro" id="IPR011006">
    <property type="entry name" value="CheY-like_superfamily"/>
</dbReference>
<keyword evidence="9" id="KW-0067">ATP-binding</keyword>
<feature type="domain" description="PAS" evidence="16">
    <location>
        <begin position="156"/>
        <end position="229"/>
    </location>
</feature>
<dbReference type="Pfam" id="PF00072">
    <property type="entry name" value="Response_reg"/>
    <property type="match status" value="1"/>
</dbReference>
<keyword evidence="5" id="KW-0808">Transferase</keyword>
<dbReference type="SMART" id="SM00086">
    <property type="entry name" value="PAC"/>
    <property type="match status" value="3"/>
</dbReference>
<feature type="domain" description="PAC" evidence="17">
    <location>
        <begin position="109"/>
        <end position="162"/>
    </location>
</feature>
<evidence type="ECO:0000259" key="14">
    <source>
        <dbReference type="PROSITE" id="PS50109"/>
    </source>
</evidence>
<name>A0A543KG10_9RHOB</name>
<evidence type="ECO:0000256" key="12">
    <source>
        <dbReference type="ARBA" id="ARBA00023136"/>
    </source>
</evidence>
<evidence type="ECO:0000256" key="10">
    <source>
        <dbReference type="ARBA" id="ARBA00022989"/>
    </source>
</evidence>
<evidence type="ECO:0000313" key="18">
    <source>
        <dbReference type="EMBL" id="TQM94028.1"/>
    </source>
</evidence>
<gene>
    <name evidence="18" type="ORF">BD293_2683</name>
</gene>
<dbReference type="FunFam" id="3.30.565.10:FF:000010">
    <property type="entry name" value="Sensor histidine kinase RcsC"/>
    <property type="match status" value="1"/>
</dbReference>
<feature type="modified residue" description="4-aspartylphosphate" evidence="13">
    <location>
        <position position="722"/>
    </location>
</feature>
<dbReference type="Gene3D" id="1.10.287.130">
    <property type="match status" value="1"/>
</dbReference>
<dbReference type="InterPro" id="IPR003594">
    <property type="entry name" value="HATPase_dom"/>
</dbReference>
<dbReference type="AlphaFoldDB" id="A0A543KG10"/>
<dbReference type="SMART" id="SM00388">
    <property type="entry name" value="HisKA"/>
    <property type="match status" value="1"/>
</dbReference>
<dbReference type="Gene3D" id="3.30.450.20">
    <property type="entry name" value="PAS domain"/>
    <property type="match status" value="3"/>
</dbReference>
<feature type="domain" description="PAC" evidence="17">
    <location>
        <begin position="233"/>
        <end position="286"/>
    </location>
</feature>
<evidence type="ECO:0000256" key="2">
    <source>
        <dbReference type="ARBA" id="ARBA00004370"/>
    </source>
</evidence>
<evidence type="ECO:0000256" key="3">
    <source>
        <dbReference type="ARBA" id="ARBA00012438"/>
    </source>
</evidence>
<dbReference type="NCBIfam" id="TIGR00229">
    <property type="entry name" value="sensory_box"/>
    <property type="match status" value="3"/>
</dbReference>
<dbReference type="GO" id="GO:0005524">
    <property type="term" value="F:ATP binding"/>
    <property type="evidence" value="ECO:0007669"/>
    <property type="project" value="UniProtKB-KW"/>
</dbReference>
<dbReference type="InterPro" id="IPR013656">
    <property type="entry name" value="PAS_4"/>
</dbReference>
<evidence type="ECO:0000259" key="16">
    <source>
        <dbReference type="PROSITE" id="PS50112"/>
    </source>
</evidence>
<keyword evidence="10" id="KW-1133">Transmembrane helix</keyword>
<reference evidence="18 19" key="1">
    <citation type="submission" date="2019-06" db="EMBL/GenBank/DDBJ databases">
        <title>Genomic Encyclopedia of Archaeal and Bacterial Type Strains, Phase II (KMG-II): from individual species to whole genera.</title>
        <authorList>
            <person name="Goeker M."/>
        </authorList>
    </citation>
    <scope>NUCLEOTIDE SEQUENCE [LARGE SCALE GENOMIC DNA]</scope>
    <source>
        <strain evidence="18 19">DSM 18423</strain>
    </source>
</reference>
<accession>A0A543KG10</accession>
<feature type="domain" description="Histidine kinase" evidence="14">
    <location>
        <begin position="436"/>
        <end position="653"/>
    </location>
</feature>
<evidence type="ECO:0000256" key="1">
    <source>
        <dbReference type="ARBA" id="ARBA00000085"/>
    </source>
</evidence>
<dbReference type="PANTHER" id="PTHR43047:SF78">
    <property type="entry name" value="SENSORY_REGULATORY PROTEIN RPFC"/>
    <property type="match status" value="1"/>
</dbReference>
<dbReference type="Pfam" id="PF08447">
    <property type="entry name" value="PAS_3"/>
    <property type="match status" value="2"/>
</dbReference>
<dbReference type="Pfam" id="PF00512">
    <property type="entry name" value="HisKA"/>
    <property type="match status" value="1"/>
</dbReference>
<evidence type="ECO:0000256" key="9">
    <source>
        <dbReference type="ARBA" id="ARBA00022840"/>
    </source>
</evidence>